<accession>A0ACB9PUS2</accession>
<protein>
    <submittedName>
        <fullName evidence="1">Uncharacterized protein</fullName>
    </submittedName>
</protein>
<dbReference type="Proteomes" id="UP000828941">
    <property type="component" value="Chromosome 3"/>
</dbReference>
<gene>
    <name evidence="1" type="ORF">L6164_006796</name>
</gene>
<name>A0ACB9PUS2_BAUVA</name>
<organism evidence="1 2">
    <name type="scientific">Bauhinia variegata</name>
    <name type="common">Purple orchid tree</name>
    <name type="synonym">Phanera variegata</name>
    <dbReference type="NCBI Taxonomy" id="167791"/>
    <lineage>
        <taxon>Eukaryota</taxon>
        <taxon>Viridiplantae</taxon>
        <taxon>Streptophyta</taxon>
        <taxon>Embryophyta</taxon>
        <taxon>Tracheophyta</taxon>
        <taxon>Spermatophyta</taxon>
        <taxon>Magnoliopsida</taxon>
        <taxon>eudicotyledons</taxon>
        <taxon>Gunneridae</taxon>
        <taxon>Pentapetalae</taxon>
        <taxon>rosids</taxon>
        <taxon>fabids</taxon>
        <taxon>Fabales</taxon>
        <taxon>Fabaceae</taxon>
        <taxon>Cercidoideae</taxon>
        <taxon>Cercideae</taxon>
        <taxon>Bauhiniinae</taxon>
        <taxon>Bauhinia</taxon>
    </lineage>
</organism>
<reference evidence="1 2" key="1">
    <citation type="journal article" date="2022" name="DNA Res.">
        <title>Chromosomal-level genome assembly of the orchid tree Bauhinia variegata (Leguminosae; Cercidoideae) supports the allotetraploid origin hypothesis of Bauhinia.</title>
        <authorList>
            <person name="Zhong Y."/>
            <person name="Chen Y."/>
            <person name="Zheng D."/>
            <person name="Pang J."/>
            <person name="Liu Y."/>
            <person name="Luo S."/>
            <person name="Meng S."/>
            <person name="Qian L."/>
            <person name="Wei D."/>
            <person name="Dai S."/>
            <person name="Zhou R."/>
        </authorList>
    </citation>
    <scope>NUCLEOTIDE SEQUENCE [LARGE SCALE GENOMIC DNA]</scope>
    <source>
        <strain evidence="1">BV-YZ2020</strain>
    </source>
</reference>
<evidence type="ECO:0000313" key="2">
    <source>
        <dbReference type="Proteomes" id="UP000828941"/>
    </source>
</evidence>
<keyword evidence="2" id="KW-1185">Reference proteome</keyword>
<proteinExistence type="predicted"/>
<evidence type="ECO:0000313" key="1">
    <source>
        <dbReference type="EMBL" id="KAI4352559.1"/>
    </source>
</evidence>
<dbReference type="EMBL" id="CM039428">
    <property type="protein sequence ID" value="KAI4352559.1"/>
    <property type="molecule type" value="Genomic_DNA"/>
</dbReference>
<sequence length="392" mass="44971">MKIQPRYIISDLLEDIFKRLPFKSLMRFKCVSRSFGALIKNPRFELKQLSHYKQTNKDSINILLKYNNLASSQTRLVHLSDGAGRDRSLSVTEVDLPQKTCSSPYPYEFSLVGHCNGILCLCCPSNRCLCGSVILYNPTIGESKVVPRSSSSNYDESQYSRRVKFGFGHDLKTNDLLVIMVSTFLLLKAEDFPGKIKHYTSFEEYSLRTNSWREMKKYSELFFINRFWVYHKGVYYWTSDYSFSSRKEIIVRFECQRETLRLVPMPSNEELSSHTQTCLGVVHDSLALVCSNNAKSHFSVWVMNSSTGKDLWTMITRTSYRIPHGVWPFLVTLKGYEILVGITTEQFIVYDLSTKQMKKLVPNSSIAPGRGGPLGGLHAVNYVESIISVRRN</sequence>
<comment type="caution">
    <text evidence="1">The sequence shown here is derived from an EMBL/GenBank/DDBJ whole genome shotgun (WGS) entry which is preliminary data.</text>
</comment>